<dbReference type="GO" id="GO:0016020">
    <property type="term" value="C:membrane"/>
    <property type="evidence" value="ECO:0007669"/>
    <property type="project" value="UniProtKB-SubCell"/>
</dbReference>
<accession>A0A0C2WW58</accession>
<keyword evidence="6" id="KW-1185">Reference proteome</keyword>
<proteinExistence type="predicted"/>
<evidence type="ECO:0000256" key="4">
    <source>
        <dbReference type="ARBA" id="ARBA00023136"/>
    </source>
</evidence>
<comment type="subcellular location">
    <subcellularLocation>
        <location evidence="1">Membrane</location>
    </subcellularLocation>
</comment>
<evidence type="ECO:0000256" key="3">
    <source>
        <dbReference type="ARBA" id="ARBA00022989"/>
    </source>
</evidence>
<dbReference type="SUPFAM" id="SSF103506">
    <property type="entry name" value="Mitochondrial carrier"/>
    <property type="match status" value="1"/>
</dbReference>
<dbReference type="Proteomes" id="UP000054549">
    <property type="component" value="Unassembled WGS sequence"/>
</dbReference>
<dbReference type="EMBL" id="KN818296">
    <property type="protein sequence ID" value="KIL60583.1"/>
    <property type="molecule type" value="Genomic_DNA"/>
</dbReference>
<dbReference type="AlphaFoldDB" id="A0A0C2WW58"/>
<sequence length="84" mass="9599">TRVLAGISQVTMVLETLLGSFPYWPVAAIVGWVSTFPLDVVKTRIQGTDQVIPSSIYSERKCCIRRQDNLFYLTLEYHLQIRVP</sequence>
<evidence type="ECO:0000313" key="6">
    <source>
        <dbReference type="Proteomes" id="UP000054549"/>
    </source>
</evidence>
<evidence type="ECO:0000256" key="2">
    <source>
        <dbReference type="ARBA" id="ARBA00022692"/>
    </source>
</evidence>
<organism evidence="5 6">
    <name type="scientific">Amanita muscaria (strain Koide BX008)</name>
    <dbReference type="NCBI Taxonomy" id="946122"/>
    <lineage>
        <taxon>Eukaryota</taxon>
        <taxon>Fungi</taxon>
        <taxon>Dikarya</taxon>
        <taxon>Basidiomycota</taxon>
        <taxon>Agaricomycotina</taxon>
        <taxon>Agaricomycetes</taxon>
        <taxon>Agaricomycetidae</taxon>
        <taxon>Agaricales</taxon>
        <taxon>Pluteineae</taxon>
        <taxon>Amanitaceae</taxon>
        <taxon>Amanita</taxon>
    </lineage>
</organism>
<name>A0A0C2WW58_AMAMK</name>
<gene>
    <name evidence="5" type="ORF">M378DRAFT_167953</name>
</gene>
<keyword evidence="3" id="KW-1133">Transmembrane helix</keyword>
<keyword evidence="2" id="KW-0812">Transmembrane</keyword>
<evidence type="ECO:0000313" key="5">
    <source>
        <dbReference type="EMBL" id="KIL60583.1"/>
    </source>
</evidence>
<feature type="non-terminal residue" evidence="5">
    <location>
        <position position="1"/>
    </location>
</feature>
<dbReference type="InterPro" id="IPR023395">
    <property type="entry name" value="MCP_dom_sf"/>
</dbReference>
<dbReference type="HOGENOM" id="CLU_2533497_0_0_1"/>
<reference evidence="5 6" key="1">
    <citation type="submission" date="2014-04" db="EMBL/GenBank/DDBJ databases">
        <title>Evolutionary Origins and Diversification of the Mycorrhizal Mutualists.</title>
        <authorList>
            <consortium name="DOE Joint Genome Institute"/>
            <consortium name="Mycorrhizal Genomics Consortium"/>
            <person name="Kohler A."/>
            <person name="Kuo A."/>
            <person name="Nagy L.G."/>
            <person name="Floudas D."/>
            <person name="Copeland A."/>
            <person name="Barry K.W."/>
            <person name="Cichocki N."/>
            <person name="Veneault-Fourrey C."/>
            <person name="LaButti K."/>
            <person name="Lindquist E.A."/>
            <person name="Lipzen A."/>
            <person name="Lundell T."/>
            <person name="Morin E."/>
            <person name="Murat C."/>
            <person name="Riley R."/>
            <person name="Ohm R."/>
            <person name="Sun H."/>
            <person name="Tunlid A."/>
            <person name="Henrissat B."/>
            <person name="Grigoriev I.V."/>
            <person name="Hibbett D.S."/>
            <person name="Martin F."/>
        </authorList>
    </citation>
    <scope>NUCLEOTIDE SEQUENCE [LARGE SCALE GENOMIC DNA]</scope>
    <source>
        <strain evidence="5 6">Koide BX008</strain>
    </source>
</reference>
<protein>
    <submittedName>
        <fullName evidence="5">Uncharacterized protein</fullName>
    </submittedName>
</protein>
<evidence type="ECO:0000256" key="1">
    <source>
        <dbReference type="ARBA" id="ARBA00004370"/>
    </source>
</evidence>
<dbReference type="InParanoid" id="A0A0C2WW58"/>
<keyword evidence="4" id="KW-0472">Membrane</keyword>